<accession>A0AAF0V6B4</accession>
<evidence type="ECO:0000313" key="2">
    <source>
        <dbReference type="EMBL" id="WMV58695.1"/>
    </source>
</evidence>
<gene>
    <name evidence="2" type="ORF">MTR67_052080</name>
</gene>
<protein>
    <submittedName>
        <fullName evidence="2">Uncharacterized protein</fullName>
    </submittedName>
</protein>
<keyword evidence="3" id="KW-1185">Reference proteome</keyword>
<organism evidence="2 3">
    <name type="scientific">Solanum verrucosum</name>
    <dbReference type="NCBI Taxonomy" id="315347"/>
    <lineage>
        <taxon>Eukaryota</taxon>
        <taxon>Viridiplantae</taxon>
        <taxon>Streptophyta</taxon>
        <taxon>Embryophyta</taxon>
        <taxon>Tracheophyta</taxon>
        <taxon>Spermatophyta</taxon>
        <taxon>Magnoliopsida</taxon>
        <taxon>eudicotyledons</taxon>
        <taxon>Gunneridae</taxon>
        <taxon>Pentapetalae</taxon>
        <taxon>asterids</taxon>
        <taxon>lamiids</taxon>
        <taxon>Solanales</taxon>
        <taxon>Solanaceae</taxon>
        <taxon>Solanoideae</taxon>
        <taxon>Solaneae</taxon>
        <taxon>Solanum</taxon>
    </lineage>
</organism>
<keyword evidence="1" id="KW-1133">Transmembrane helix</keyword>
<keyword evidence="1" id="KW-0812">Transmembrane</keyword>
<reference evidence="2" key="1">
    <citation type="submission" date="2023-08" db="EMBL/GenBank/DDBJ databases">
        <title>A de novo genome assembly of Solanum verrucosum Schlechtendal, a Mexican diploid species geographically isolated from the other diploid A-genome species in potato relatives.</title>
        <authorList>
            <person name="Hosaka K."/>
        </authorList>
    </citation>
    <scope>NUCLEOTIDE SEQUENCE</scope>
    <source>
        <tissue evidence="2">Young leaves</tissue>
    </source>
</reference>
<dbReference type="AlphaFoldDB" id="A0AAF0V6B4"/>
<sequence length="65" mass="7288">MTRRLALLLFHHRFVLAFSIFMFWTIERASRNGTKGGVHPFGELPSVLGNAHASASSLFSAFFSF</sequence>
<name>A0AAF0V6B4_SOLVR</name>
<evidence type="ECO:0000313" key="3">
    <source>
        <dbReference type="Proteomes" id="UP001234989"/>
    </source>
</evidence>
<dbReference type="EMBL" id="CP133623">
    <property type="protein sequence ID" value="WMV58695.1"/>
    <property type="molecule type" value="Genomic_DNA"/>
</dbReference>
<feature type="transmembrane region" description="Helical" evidence="1">
    <location>
        <begin position="6"/>
        <end position="26"/>
    </location>
</feature>
<keyword evidence="1" id="KW-0472">Membrane</keyword>
<dbReference type="Proteomes" id="UP001234989">
    <property type="component" value="Chromosome 12"/>
</dbReference>
<proteinExistence type="predicted"/>
<evidence type="ECO:0000256" key="1">
    <source>
        <dbReference type="SAM" id="Phobius"/>
    </source>
</evidence>